<dbReference type="PROSITE" id="PS00675">
    <property type="entry name" value="SIGMA54_INTERACT_1"/>
    <property type="match status" value="1"/>
</dbReference>
<dbReference type="Pfam" id="PF00158">
    <property type="entry name" value="Sigma54_activat"/>
    <property type="match status" value="1"/>
</dbReference>
<dbReference type="Proteomes" id="UP001597112">
    <property type="component" value="Unassembled WGS sequence"/>
</dbReference>
<dbReference type="InterPro" id="IPR003593">
    <property type="entry name" value="AAA+_ATPase"/>
</dbReference>
<gene>
    <name evidence="8" type="ORF">ACFQ21_07690</name>
</gene>
<dbReference type="RefSeq" id="WP_377577181.1">
    <property type="nucleotide sequence ID" value="NZ_JBHTKA010000001.1"/>
</dbReference>
<dbReference type="Gene3D" id="3.40.50.2300">
    <property type="match status" value="1"/>
</dbReference>
<evidence type="ECO:0000256" key="5">
    <source>
        <dbReference type="PROSITE-ProRule" id="PRU00169"/>
    </source>
</evidence>
<dbReference type="Gene3D" id="1.10.10.60">
    <property type="entry name" value="Homeodomain-like"/>
    <property type="match status" value="1"/>
</dbReference>
<dbReference type="InterPro" id="IPR025943">
    <property type="entry name" value="Sigma_54_int_dom_ATP-bd_2"/>
</dbReference>
<keyword evidence="4" id="KW-0804">Transcription</keyword>
<dbReference type="PROSITE" id="PS50045">
    <property type="entry name" value="SIGMA54_INTERACT_4"/>
    <property type="match status" value="1"/>
</dbReference>
<reference evidence="9" key="1">
    <citation type="journal article" date="2019" name="Int. J. Syst. Evol. Microbiol.">
        <title>The Global Catalogue of Microorganisms (GCM) 10K type strain sequencing project: providing services to taxonomists for standard genome sequencing and annotation.</title>
        <authorList>
            <consortium name="The Broad Institute Genomics Platform"/>
            <consortium name="The Broad Institute Genome Sequencing Center for Infectious Disease"/>
            <person name="Wu L."/>
            <person name="Ma J."/>
        </authorList>
    </citation>
    <scope>NUCLEOTIDE SEQUENCE [LARGE SCALE GENOMIC DNA]</scope>
    <source>
        <strain evidence="9">CCUG 58938</strain>
    </source>
</reference>
<dbReference type="Pfam" id="PF02954">
    <property type="entry name" value="HTH_8"/>
    <property type="match status" value="1"/>
</dbReference>
<dbReference type="SMART" id="SM00382">
    <property type="entry name" value="AAA"/>
    <property type="match status" value="1"/>
</dbReference>
<feature type="domain" description="Response regulatory" evidence="7">
    <location>
        <begin position="13"/>
        <end position="127"/>
    </location>
</feature>
<evidence type="ECO:0000259" key="7">
    <source>
        <dbReference type="PROSITE" id="PS50110"/>
    </source>
</evidence>
<dbReference type="SUPFAM" id="SSF52172">
    <property type="entry name" value="CheY-like"/>
    <property type="match status" value="1"/>
</dbReference>
<keyword evidence="9" id="KW-1185">Reference proteome</keyword>
<proteinExistence type="predicted"/>
<dbReference type="InterPro" id="IPR025662">
    <property type="entry name" value="Sigma_54_int_dom_ATP-bd_1"/>
</dbReference>
<dbReference type="CDD" id="cd00009">
    <property type="entry name" value="AAA"/>
    <property type="match status" value="1"/>
</dbReference>
<name>A0ABW3JZ35_9BACT</name>
<dbReference type="InterPro" id="IPR002197">
    <property type="entry name" value="HTH_Fis"/>
</dbReference>
<dbReference type="SUPFAM" id="SSF46689">
    <property type="entry name" value="Homeodomain-like"/>
    <property type="match status" value="1"/>
</dbReference>
<protein>
    <submittedName>
        <fullName evidence="8">Sigma-54-dependent transcriptional regulator</fullName>
    </submittedName>
</protein>
<sequence length="454" mass="50829">MQKSDCTALNNSNVLIIDDEENLRKLLARVVELEGYTVYQAASIKEGIRVLDKESISIVVSDVKLPDGNGVELVSKIKQDYPVAEVIVLTAYGTIEDGVKAIKNGAFDYLTKSEHPEKIIPLLSKASEKALLRQKVYNLESKLQQRFGFDNVLGQNKLLLQSVELARKVSATHTTVLLLGETGTGKEVFAQAIHYESPRKAKSFIAVNCSAFPKDLLESELFGHAEGAFTGATKSKKGYIEEAHEGTLFLDEIGEMHIDLQAKLLRVLETGEFYRVGESKARQVNVRFIAATNRNLEKESEAGNFRSDLFYRLSVFTISLPPLRERKDDIKKLSEHFINYFSIKTNTSAPAMSPTFLKSLQEHPWKGNIRELKNVIERCIILNDQPVLDADILPYDFNLHDDTLTDGSMDLASAEKKHIQKVLAYTKGNKTQTAKLLGIGLTTLYQKIKDYNLS</sequence>
<dbReference type="Gene3D" id="1.10.8.60">
    <property type="match status" value="1"/>
</dbReference>
<evidence type="ECO:0000256" key="1">
    <source>
        <dbReference type="ARBA" id="ARBA00022741"/>
    </source>
</evidence>
<dbReference type="InterPro" id="IPR011006">
    <property type="entry name" value="CheY-like_superfamily"/>
</dbReference>
<accession>A0ABW3JZ35</accession>
<dbReference type="InterPro" id="IPR001789">
    <property type="entry name" value="Sig_transdc_resp-reg_receiver"/>
</dbReference>
<keyword evidence="5" id="KW-0597">Phosphoprotein</keyword>
<evidence type="ECO:0000256" key="3">
    <source>
        <dbReference type="ARBA" id="ARBA00023015"/>
    </source>
</evidence>
<dbReference type="PANTHER" id="PTHR32071">
    <property type="entry name" value="TRANSCRIPTIONAL REGULATORY PROTEIN"/>
    <property type="match status" value="1"/>
</dbReference>
<evidence type="ECO:0000256" key="2">
    <source>
        <dbReference type="ARBA" id="ARBA00022840"/>
    </source>
</evidence>
<dbReference type="InterPro" id="IPR027417">
    <property type="entry name" value="P-loop_NTPase"/>
</dbReference>
<dbReference type="EMBL" id="JBHTKA010000001">
    <property type="protein sequence ID" value="MFD0999184.1"/>
    <property type="molecule type" value="Genomic_DNA"/>
</dbReference>
<organism evidence="8 9">
    <name type="scientific">Ohtaekwangia kribbensis</name>
    <dbReference type="NCBI Taxonomy" id="688913"/>
    <lineage>
        <taxon>Bacteria</taxon>
        <taxon>Pseudomonadati</taxon>
        <taxon>Bacteroidota</taxon>
        <taxon>Cytophagia</taxon>
        <taxon>Cytophagales</taxon>
        <taxon>Fulvivirgaceae</taxon>
        <taxon>Ohtaekwangia</taxon>
    </lineage>
</organism>
<dbReference type="PROSITE" id="PS00676">
    <property type="entry name" value="SIGMA54_INTERACT_2"/>
    <property type="match status" value="1"/>
</dbReference>
<dbReference type="InterPro" id="IPR009057">
    <property type="entry name" value="Homeodomain-like_sf"/>
</dbReference>
<feature type="domain" description="Sigma-54 factor interaction" evidence="6">
    <location>
        <begin position="152"/>
        <end position="381"/>
    </location>
</feature>
<keyword evidence="2" id="KW-0067">ATP-binding</keyword>
<dbReference type="Pfam" id="PF00072">
    <property type="entry name" value="Response_reg"/>
    <property type="match status" value="1"/>
</dbReference>
<evidence type="ECO:0000259" key="6">
    <source>
        <dbReference type="PROSITE" id="PS50045"/>
    </source>
</evidence>
<dbReference type="SMART" id="SM00448">
    <property type="entry name" value="REC"/>
    <property type="match status" value="1"/>
</dbReference>
<evidence type="ECO:0000256" key="4">
    <source>
        <dbReference type="ARBA" id="ARBA00023163"/>
    </source>
</evidence>
<keyword evidence="3" id="KW-0805">Transcription regulation</keyword>
<feature type="modified residue" description="4-aspartylphosphate" evidence="5">
    <location>
        <position position="62"/>
    </location>
</feature>
<dbReference type="PROSITE" id="PS50110">
    <property type="entry name" value="RESPONSE_REGULATORY"/>
    <property type="match status" value="1"/>
</dbReference>
<dbReference type="Gene3D" id="3.40.50.300">
    <property type="entry name" value="P-loop containing nucleotide triphosphate hydrolases"/>
    <property type="match status" value="1"/>
</dbReference>
<dbReference type="InterPro" id="IPR002078">
    <property type="entry name" value="Sigma_54_int"/>
</dbReference>
<dbReference type="Pfam" id="PF25601">
    <property type="entry name" value="AAA_lid_14"/>
    <property type="match status" value="1"/>
</dbReference>
<dbReference type="PRINTS" id="PR01590">
    <property type="entry name" value="HTHFIS"/>
</dbReference>
<keyword evidence="1" id="KW-0547">Nucleotide-binding</keyword>
<dbReference type="SUPFAM" id="SSF52540">
    <property type="entry name" value="P-loop containing nucleoside triphosphate hydrolases"/>
    <property type="match status" value="1"/>
</dbReference>
<evidence type="ECO:0000313" key="8">
    <source>
        <dbReference type="EMBL" id="MFD0999184.1"/>
    </source>
</evidence>
<dbReference type="PANTHER" id="PTHR32071:SF121">
    <property type="entry name" value="SIGMA L-DEPENDENT TRANSCRIPTIONAL REGULATOR YQIR-RELATED"/>
    <property type="match status" value="1"/>
</dbReference>
<dbReference type="InterPro" id="IPR058031">
    <property type="entry name" value="AAA_lid_NorR"/>
</dbReference>
<evidence type="ECO:0000313" key="9">
    <source>
        <dbReference type="Proteomes" id="UP001597112"/>
    </source>
</evidence>
<comment type="caution">
    <text evidence="8">The sequence shown here is derived from an EMBL/GenBank/DDBJ whole genome shotgun (WGS) entry which is preliminary data.</text>
</comment>